<sequence length="169" mass="19913">MVNEKSEESSQQNSQSKESELSIGEILCRPAEEFTNDPTIEIAWMSTAIRHMEAYYKLITSIKNSDVIRLTQNDDHIYEEFRKQFPDLKIESLTEEMIKSNEAKEQWREFCMKMKDKMEDFNFATLMRLNSHSDYKEENTIVVPRAQFLAIEIARNREGHNSDLPPIQE</sequence>
<dbReference type="InterPro" id="IPR021148">
    <property type="entry name" value="Polysacc_synth_dom"/>
</dbReference>
<dbReference type="Gene3D" id="1.10.3560.10">
    <property type="entry name" value="yst0336 like domain"/>
    <property type="match status" value="1"/>
</dbReference>
<evidence type="ECO:0000313" key="3">
    <source>
        <dbReference type="EMBL" id="OTF77347.1"/>
    </source>
</evidence>
<evidence type="ECO:0000256" key="1">
    <source>
        <dbReference type="SAM" id="MobiDB-lite"/>
    </source>
</evidence>
<evidence type="ECO:0000259" key="2">
    <source>
        <dbReference type="Pfam" id="PF04669"/>
    </source>
</evidence>
<organism evidence="3 4">
    <name type="scientific">Euroglyphus maynei</name>
    <name type="common">Mayne's house dust mite</name>
    <dbReference type="NCBI Taxonomy" id="6958"/>
    <lineage>
        <taxon>Eukaryota</taxon>
        <taxon>Metazoa</taxon>
        <taxon>Ecdysozoa</taxon>
        <taxon>Arthropoda</taxon>
        <taxon>Chelicerata</taxon>
        <taxon>Arachnida</taxon>
        <taxon>Acari</taxon>
        <taxon>Acariformes</taxon>
        <taxon>Sarcoptiformes</taxon>
        <taxon>Astigmata</taxon>
        <taxon>Psoroptidia</taxon>
        <taxon>Analgoidea</taxon>
        <taxon>Pyroglyphidae</taxon>
        <taxon>Pyroglyphinae</taxon>
        <taxon>Euroglyphus</taxon>
    </lineage>
</organism>
<dbReference type="PANTHER" id="PTHR13410:SF9">
    <property type="entry name" value="PROTEIN PBDC1"/>
    <property type="match status" value="1"/>
</dbReference>
<dbReference type="GO" id="GO:0005737">
    <property type="term" value="C:cytoplasm"/>
    <property type="evidence" value="ECO:0007669"/>
    <property type="project" value="TreeGrafter"/>
</dbReference>
<dbReference type="InterPro" id="IPR023139">
    <property type="entry name" value="PBDC1-like_dom_sf"/>
</dbReference>
<dbReference type="EMBL" id="MUJZ01033053">
    <property type="protein sequence ID" value="OTF77347.1"/>
    <property type="molecule type" value="Genomic_DNA"/>
</dbReference>
<reference evidence="3 4" key="1">
    <citation type="submission" date="2017-03" db="EMBL/GenBank/DDBJ databases">
        <title>Genome Survey of Euroglyphus maynei.</title>
        <authorList>
            <person name="Arlian L.G."/>
            <person name="Morgan M.S."/>
            <person name="Rider S.D."/>
        </authorList>
    </citation>
    <scope>NUCLEOTIDE SEQUENCE [LARGE SCALE GENOMIC DNA]</scope>
    <source>
        <strain evidence="3">Arlian Lab</strain>
        <tissue evidence="3">Whole body</tissue>
    </source>
</reference>
<dbReference type="PANTHER" id="PTHR13410">
    <property type="entry name" value="PROTEIN PBDC1"/>
    <property type="match status" value="1"/>
</dbReference>
<dbReference type="AlphaFoldDB" id="A0A1Y3BB01"/>
<protein>
    <submittedName>
        <fullName evidence="3">Polysaccharide Biosynthesis Domain-Containing Protein</fullName>
    </submittedName>
</protein>
<dbReference type="Pfam" id="PF04669">
    <property type="entry name" value="PBDC1"/>
    <property type="match status" value="1"/>
</dbReference>
<dbReference type="Proteomes" id="UP000194236">
    <property type="component" value="Unassembled WGS sequence"/>
</dbReference>
<name>A0A1Y3BB01_EURMA</name>
<feature type="domain" description="Polysaccharide biosynthesis" evidence="2">
    <location>
        <begin position="40"/>
        <end position="162"/>
    </location>
</feature>
<comment type="caution">
    <text evidence="3">The sequence shown here is derived from an EMBL/GenBank/DDBJ whole genome shotgun (WGS) entry which is preliminary data.</text>
</comment>
<feature type="region of interest" description="Disordered" evidence="1">
    <location>
        <begin position="1"/>
        <end position="22"/>
    </location>
</feature>
<keyword evidence="4" id="KW-1185">Reference proteome</keyword>
<gene>
    <name evidence="3" type="ORF">BLA29_007669</name>
</gene>
<accession>A0A1Y3BB01</accession>
<evidence type="ECO:0000313" key="4">
    <source>
        <dbReference type="Proteomes" id="UP000194236"/>
    </source>
</evidence>
<dbReference type="OrthoDB" id="10248897at2759"/>
<proteinExistence type="predicted"/>
<dbReference type="InterPro" id="IPR008476">
    <property type="entry name" value="PBDC1_metazoa/fungi"/>
</dbReference>